<evidence type="ECO:0000313" key="2">
    <source>
        <dbReference type="EMBL" id="KAF2104839.1"/>
    </source>
</evidence>
<name>A0A9P4IS49_9PEZI</name>
<keyword evidence="1" id="KW-0812">Transmembrane</keyword>
<protein>
    <submittedName>
        <fullName evidence="2">Uncharacterized protein</fullName>
    </submittedName>
</protein>
<dbReference type="EMBL" id="ML978121">
    <property type="protein sequence ID" value="KAF2104839.1"/>
    <property type="molecule type" value="Genomic_DNA"/>
</dbReference>
<feature type="transmembrane region" description="Helical" evidence="1">
    <location>
        <begin position="21"/>
        <end position="41"/>
    </location>
</feature>
<sequence>MTSFGGLNINLVLLARGTATLLSALGIFGGIRAITSPSAFATTFGFPQSTSAVTSADSNPFIIVAGGRQIAGGLGLLACAYFKCDRALGLLMMTGVVAGGIDGWVLLNYLDPIKSNDGEDLKRERERVESQKASGYAHWVFNSVYAALGAWVAMRPEV</sequence>
<keyword evidence="1" id="KW-1133">Transmembrane helix</keyword>
<proteinExistence type="predicted"/>
<organism evidence="2 3">
    <name type="scientific">Rhizodiscina lignyota</name>
    <dbReference type="NCBI Taxonomy" id="1504668"/>
    <lineage>
        <taxon>Eukaryota</taxon>
        <taxon>Fungi</taxon>
        <taxon>Dikarya</taxon>
        <taxon>Ascomycota</taxon>
        <taxon>Pezizomycotina</taxon>
        <taxon>Dothideomycetes</taxon>
        <taxon>Pleosporomycetidae</taxon>
        <taxon>Aulographales</taxon>
        <taxon>Rhizodiscinaceae</taxon>
        <taxon>Rhizodiscina</taxon>
    </lineage>
</organism>
<dbReference type="Pfam" id="PF14087">
    <property type="entry name" value="DUF4267"/>
    <property type="match status" value="1"/>
</dbReference>
<keyword evidence="3" id="KW-1185">Reference proteome</keyword>
<accession>A0A9P4IS49</accession>
<feature type="transmembrane region" description="Helical" evidence="1">
    <location>
        <begin position="136"/>
        <end position="154"/>
    </location>
</feature>
<feature type="transmembrane region" description="Helical" evidence="1">
    <location>
        <begin position="61"/>
        <end position="81"/>
    </location>
</feature>
<comment type="caution">
    <text evidence="2">The sequence shown here is derived from an EMBL/GenBank/DDBJ whole genome shotgun (WGS) entry which is preliminary data.</text>
</comment>
<dbReference type="Proteomes" id="UP000799772">
    <property type="component" value="Unassembled WGS sequence"/>
</dbReference>
<feature type="transmembrane region" description="Helical" evidence="1">
    <location>
        <begin position="88"/>
        <end position="107"/>
    </location>
</feature>
<gene>
    <name evidence="2" type="ORF">NA57DRAFT_51638</name>
</gene>
<evidence type="ECO:0000313" key="3">
    <source>
        <dbReference type="Proteomes" id="UP000799772"/>
    </source>
</evidence>
<evidence type="ECO:0000256" key="1">
    <source>
        <dbReference type="SAM" id="Phobius"/>
    </source>
</evidence>
<reference evidence="2" key="1">
    <citation type="journal article" date="2020" name="Stud. Mycol.">
        <title>101 Dothideomycetes genomes: a test case for predicting lifestyles and emergence of pathogens.</title>
        <authorList>
            <person name="Haridas S."/>
            <person name="Albert R."/>
            <person name="Binder M."/>
            <person name="Bloem J."/>
            <person name="Labutti K."/>
            <person name="Salamov A."/>
            <person name="Andreopoulos B."/>
            <person name="Baker S."/>
            <person name="Barry K."/>
            <person name="Bills G."/>
            <person name="Bluhm B."/>
            <person name="Cannon C."/>
            <person name="Castanera R."/>
            <person name="Culley D."/>
            <person name="Daum C."/>
            <person name="Ezra D."/>
            <person name="Gonzalez J."/>
            <person name="Henrissat B."/>
            <person name="Kuo A."/>
            <person name="Liang C."/>
            <person name="Lipzen A."/>
            <person name="Lutzoni F."/>
            <person name="Magnuson J."/>
            <person name="Mondo S."/>
            <person name="Nolan M."/>
            <person name="Ohm R."/>
            <person name="Pangilinan J."/>
            <person name="Park H.-J."/>
            <person name="Ramirez L."/>
            <person name="Alfaro M."/>
            <person name="Sun H."/>
            <person name="Tritt A."/>
            <person name="Yoshinaga Y."/>
            <person name="Zwiers L.-H."/>
            <person name="Turgeon B."/>
            <person name="Goodwin S."/>
            <person name="Spatafora J."/>
            <person name="Crous P."/>
            <person name="Grigoriev I."/>
        </authorList>
    </citation>
    <scope>NUCLEOTIDE SEQUENCE</scope>
    <source>
        <strain evidence="2">CBS 133067</strain>
    </source>
</reference>
<keyword evidence="1" id="KW-0472">Membrane</keyword>
<dbReference type="OrthoDB" id="4687665at2759"/>
<dbReference type="InterPro" id="IPR025363">
    <property type="entry name" value="DUF4267"/>
</dbReference>
<dbReference type="AlphaFoldDB" id="A0A9P4IS49"/>